<protein>
    <recommendedName>
        <fullName evidence="4">Histone deacetylase</fullName>
    </recommendedName>
</protein>
<evidence type="ECO:0000313" key="3">
    <source>
        <dbReference type="Proteomes" id="UP000279236"/>
    </source>
</evidence>
<keyword evidence="3" id="KW-1185">Reference proteome</keyword>
<reference evidence="2 3" key="1">
    <citation type="submission" date="2018-11" db="EMBL/GenBank/DDBJ databases">
        <title>Genome sequence of Apiotrichum porosum DSM 27194.</title>
        <authorList>
            <person name="Aliyu H."/>
            <person name="Gorte O."/>
            <person name="Ochsenreither K."/>
        </authorList>
    </citation>
    <scope>NUCLEOTIDE SEQUENCE [LARGE SCALE GENOMIC DNA]</scope>
    <source>
        <strain evidence="2 3">DSM 27194</strain>
    </source>
</reference>
<proteinExistence type="predicted"/>
<evidence type="ECO:0000313" key="2">
    <source>
        <dbReference type="EMBL" id="RSH86888.1"/>
    </source>
</evidence>
<dbReference type="RefSeq" id="XP_028479673.1">
    <property type="nucleotide sequence ID" value="XM_028620701.1"/>
</dbReference>
<sequence>MSACLVSPEPTLATEAELRRYHDARYVEYLLRDRTEEEDYNASSNSDNDKVPDHVHLEPYAPSFTLEVPESNVPDENTDEGLEQAEAAFTVLAERIRAIVALHT</sequence>
<dbReference type="AlphaFoldDB" id="A0A427Y727"/>
<comment type="caution">
    <text evidence="2">The sequence shown here is derived from an EMBL/GenBank/DDBJ whole genome shotgun (WGS) entry which is preliminary data.</text>
</comment>
<accession>A0A427Y727</accession>
<dbReference type="GeneID" id="39589709"/>
<feature type="region of interest" description="Disordered" evidence="1">
    <location>
        <begin position="35"/>
        <end position="56"/>
    </location>
</feature>
<evidence type="ECO:0000256" key="1">
    <source>
        <dbReference type="SAM" id="MobiDB-lite"/>
    </source>
</evidence>
<gene>
    <name evidence="2" type="ORF">EHS24_005166</name>
</gene>
<organism evidence="2 3">
    <name type="scientific">Apiotrichum porosum</name>
    <dbReference type="NCBI Taxonomy" id="105984"/>
    <lineage>
        <taxon>Eukaryota</taxon>
        <taxon>Fungi</taxon>
        <taxon>Dikarya</taxon>
        <taxon>Basidiomycota</taxon>
        <taxon>Agaricomycotina</taxon>
        <taxon>Tremellomycetes</taxon>
        <taxon>Trichosporonales</taxon>
        <taxon>Trichosporonaceae</taxon>
        <taxon>Apiotrichum</taxon>
    </lineage>
</organism>
<feature type="compositionally biased region" description="Basic and acidic residues" evidence="1">
    <location>
        <begin position="47"/>
        <end position="56"/>
    </location>
</feature>
<name>A0A427Y727_9TREE</name>
<dbReference type="Proteomes" id="UP000279236">
    <property type="component" value="Unassembled WGS sequence"/>
</dbReference>
<dbReference type="OrthoDB" id="73273at2759"/>
<dbReference type="EMBL" id="RSCE01000002">
    <property type="protein sequence ID" value="RSH86888.1"/>
    <property type="molecule type" value="Genomic_DNA"/>
</dbReference>
<evidence type="ECO:0008006" key="4">
    <source>
        <dbReference type="Google" id="ProtNLM"/>
    </source>
</evidence>